<sequence>MIAKPVAHLLADLGVIKSRSRPHVSNDNPYSKSQFRTLKYRPDFPDRLGSFKDAQAHCRRFRSRYNGRHRHFGIRYHTPADVHYGRAEKVRKRRETVLLDAYAEHPEHFVHKVPTPPALPTLAWINQPKKETAD</sequence>
<proteinExistence type="predicted"/>
<keyword evidence="3" id="KW-1185">Reference proteome</keyword>
<organism evidence="2 3">
    <name type="scientific">Ferrithrix thermotolerans DSM 19514</name>
    <dbReference type="NCBI Taxonomy" id="1121881"/>
    <lineage>
        <taxon>Bacteria</taxon>
        <taxon>Bacillati</taxon>
        <taxon>Actinomycetota</taxon>
        <taxon>Acidimicrobiia</taxon>
        <taxon>Acidimicrobiales</taxon>
        <taxon>Acidimicrobiaceae</taxon>
        <taxon>Ferrithrix</taxon>
    </lineage>
</organism>
<evidence type="ECO:0000259" key="1">
    <source>
        <dbReference type="Pfam" id="PF13683"/>
    </source>
</evidence>
<feature type="domain" description="Integrase catalytic" evidence="1">
    <location>
        <begin position="14"/>
        <end position="79"/>
    </location>
</feature>
<dbReference type="EMBL" id="FQUL01000025">
    <property type="protein sequence ID" value="SHE79906.1"/>
    <property type="molecule type" value="Genomic_DNA"/>
</dbReference>
<accession>A0A1M4WFA2</accession>
<protein>
    <submittedName>
        <fullName evidence="2">Integrase core domain-containing protein</fullName>
    </submittedName>
</protein>
<dbReference type="STRING" id="1121881.SAMN02745225_01652"/>
<name>A0A1M4WFA2_9ACTN</name>
<dbReference type="InterPro" id="IPR012337">
    <property type="entry name" value="RNaseH-like_sf"/>
</dbReference>
<dbReference type="SUPFAM" id="SSF53098">
    <property type="entry name" value="Ribonuclease H-like"/>
    <property type="match status" value="1"/>
</dbReference>
<reference evidence="3" key="1">
    <citation type="submission" date="2016-11" db="EMBL/GenBank/DDBJ databases">
        <authorList>
            <person name="Varghese N."/>
            <person name="Submissions S."/>
        </authorList>
    </citation>
    <scope>NUCLEOTIDE SEQUENCE [LARGE SCALE GENOMIC DNA]</scope>
    <source>
        <strain evidence="3">DSM 19514</strain>
    </source>
</reference>
<dbReference type="InterPro" id="IPR001584">
    <property type="entry name" value="Integrase_cat-core"/>
</dbReference>
<dbReference type="AlphaFoldDB" id="A0A1M4WFA2"/>
<evidence type="ECO:0000313" key="3">
    <source>
        <dbReference type="Proteomes" id="UP000184295"/>
    </source>
</evidence>
<evidence type="ECO:0000313" key="2">
    <source>
        <dbReference type="EMBL" id="SHE79906.1"/>
    </source>
</evidence>
<dbReference type="Proteomes" id="UP000184295">
    <property type="component" value="Unassembled WGS sequence"/>
</dbReference>
<dbReference type="Pfam" id="PF13683">
    <property type="entry name" value="rve_3"/>
    <property type="match status" value="1"/>
</dbReference>
<dbReference type="GO" id="GO:0015074">
    <property type="term" value="P:DNA integration"/>
    <property type="evidence" value="ECO:0007669"/>
    <property type="project" value="InterPro"/>
</dbReference>
<gene>
    <name evidence="2" type="ORF">SAMN02745225_01652</name>
</gene>